<organism evidence="2 3">
    <name type="scientific">Mycobacterium deserti</name>
    <dbReference type="NCBI Taxonomy" id="2978347"/>
    <lineage>
        <taxon>Bacteria</taxon>
        <taxon>Bacillati</taxon>
        <taxon>Actinomycetota</taxon>
        <taxon>Actinomycetes</taxon>
        <taxon>Mycobacteriales</taxon>
        <taxon>Mycobacteriaceae</taxon>
        <taxon>Mycobacterium</taxon>
    </lineage>
</organism>
<reference evidence="3" key="1">
    <citation type="submission" date="2023-07" db="EMBL/GenBank/DDBJ databases">
        <authorList>
            <person name="Deng Y."/>
            <person name="Zhang Y.-Q."/>
        </authorList>
    </citation>
    <scope>NUCLEOTIDE SEQUENCE [LARGE SCALE GENOMIC DNA]</scope>
    <source>
        <strain evidence="3">CPCC 205710</strain>
    </source>
</reference>
<keyword evidence="3" id="KW-1185">Reference proteome</keyword>
<dbReference type="Proteomes" id="UP001206639">
    <property type="component" value="Unassembled WGS sequence"/>
</dbReference>
<comment type="caution">
    <text evidence="2">The sequence shown here is derived from an EMBL/GenBank/DDBJ whole genome shotgun (WGS) entry which is preliminary data.</text>
</comment>
<evidence type="ECO:0000313" key="3">
    <source>
        <dbReference type="Proteomes" id="UP001206639"/>
    </source>
</evidence>
<evidence type="ECO:0000256" key="1">
    <source>
        <dbReference type="SAM" id="MobiDB-lite"/>
    </source>
</evidence>
<feature type="region of interest" description="Disordered" evidence="1">
    <location>
        <begin position="103"/>
        <end position="122"/>
    </location>
</feature>
<name>A0ABT2MDB2_9MYCO</name>
<dbReference type="RefSeq" id="WP_260994302.1">
    <property type="nucleotide sequence ID" value="NZ_JAODWD010000004.1"/>
</dbReference>
<accession>A0ABT2MDB2</accession>
<protein>
    <submittedName>
        <fullName evidence="2">Uncharacterized protein</fullName>
    </submittedName>
</protein>
<proteinExistence type="predicted"/>
<dbReference type="EMBL" id="JAODWD010000004">
    <property type="protein sequence ID" value="MCT7660246.1"/>
    <property type="molecule type" value="Genomic_DNA"/>
</dbReference>
<gene>
    <name evidence="2" type="ORF">N4S67_17665</name>
</gene>
<sequence length="122" mass="12758">MLLTTAGTADLPDLLPMVRAYCDFYRLSPFDERLTALALALIASPAEGCHTAPDNPRAQRLYDGIGAANSTPDHNQVTVVFRPQTADGCACNHVSHVAGGLLDRARDPSGIGGRGSDSVGVP</sequence>
<evidence type="ECO:0000313" key="2">
    <source>
        <dbReference type="EMBL" id="MCT7660246.1"/>
    </source>
</evidence>